<evidence type="ECO:0000313" key="5">
    <source>
        <dbReference type="EMBL" id="TDG89480.1"/>
    </source>
</evidence>
<dbReference type="EMBL" id="BDGB01000005">
    <property type="protein sequence ID" value="GAW71011.1"/>
    <property type="molecule type" value="Genomic_DNA"/>
</dbReference>
<evidence type="ECO:0000256" key="2">
    <source>
        <dbReference type="ARBA" id="ARBA00023315"/>
    </source>
</evidence>
<organism evidence="4 6">
    <name type="scientific">Lentilactobacillus parakefiri</name>
    <dbReference type="NCBI Taxonomy" id="152332"/>
    <lineage>
        <taxon>Bacteria</taxon>
        <taxon>Bacillati</taxon>
        <taxon>Bacillota</taxon>
        <taxon>Bacilli</taxon>
        <taxon>Lactobacillales</taxon>
        <taxon>Lactobacillaceae</taxon>
        <taxon>Lentilactobacillus</taxon>
    </lineage>
</organism>
<dbReference type="InterPro" id="IPR000182">
    <property type="entry name" value="GNAT_dom"/>
</dbReference>
<dbReference type="PROSITE" id="PS51186">
    <property type="entry name" value="GNAT"/>
    <property type="match status" value="1"/>
</dbReference>
<evidence type="ECO:0000313" key="6">
    <source>
        <dbReference type="Proteomes" id="UP000214739"/>
    </source>
</evidence>
<dbReference type="PANTHER" id="PTHR43877">
    <property type="entry name" value="AMINOALKYLPHOSPHONATE N-ACETYLTRANSFERASE-RELATED-RELATED"/>
    <property type="match status" value="1"/>
</dbReference>
<keyword evidence="1 4" id="KW-0808">Transferase</keyword>
<dbReference type="EMBL" id="PUFL01000078">
    <property type="protein sequence ID" value="TDG89480.1"/>
    <property type="molecule type" value="Genomic_DNA"/>
</dbReference>
<dbReference type="AlphaFoldDB" id="A0A224VEX0"/>
<dbReference type="Gene3D" id="3.40.630.30">
    <property type="match status" value="1"/>
</dbReference>
<dbReference type="OrthoDB" id="7205533at2"/>
<gene>
    <name evidence="5" type="ORF">C5L28_001994</name>
    <name evidence="4" type="ORF">LPKJCM_00082</name>
</gene>
<feature type="domain" description="N-acetyltransferase" evidence="3">
    <location>
        <begin position="3"/>
        <end position="171"/>
    </location>
</feature>
<dbReference type="InterPro" id="IPR050832">
    <property type="entry name" value="Bact_Acetyltransf"/>
</dbReference>
<sequence>MTIVIRKCTLADIGELQQISRETFADTFGSENSSENLNQYLDESYRLDRLTQEFKNPNSAFFFALADGQLAGYLKVNVLDAQTESMGPQALEIQRIYIKRAFKRQGIGSKLMTKALAVAKTKQRSTVWLGVWEHNLPAQHLYRKFGFKQTGDHVFTLGESRQRDLIMTRTL</sequence>
<evidence type="ECO:0000313" key="4">
    <source>
        <dbReference type="EMBL" id="GAW71011.1"/>
    </source>
</evidence>
<accession>A0A224VEX0</accession>
<evidence type="ECO:0000256" key="1">
    <source>
        <dbReference type="ARBA" id="ARBA00022679"/>
    </source>
</evidence>
<dbReference type="Proteomes" id="UP000214739">
    <property type="component" value="Unassembled WGS sequence"/>
</dbReference>
<dbReference type="Pfam" id="PF00583">
    <property type="entry name" value="Acetyltransf_1"/>
    <property type="match status" value="1"/>
</dbReference>
<name>A0A224VEX0_9LACO</name>
<dbReference type="Proteomes" id="UP000294668">
    <property type="component" value="Unassembled WGS sequence"/>
</dbReference>
<evidence type="ECO:0000313" key="7">
    <source>
        <dbReference type="Proteomes" id="UP000294668"/>
    </source>
</evidence>
<dbReference type="GO" id="GO:0016747">
    <property type="term" value="F:acyltransferase activity, transferring groups other than amino-acyl groups"/>
    <property type="evidence" value="ECO:0007669"/>
    <property type="project" value="InterPro"/>
</dbReference>
<proteinExistence type="predicted"/>
<dbReference type="CDD" id="cd04301">
    <property type="entry name" value="NAT_SF"/>
    <property type="match status" value="1"/>
</dbReference>
<evidence type="ECO:0000259" key="3">
    <source>
        <dbReference type="PROSITE" id="PS51186"/>
    </source>
</evidence>
<dbReference type="InterPro" id="IPR016181">
    <property type="entry name" value="Acyl_CoA_acyltransferase"/>
</dbReference>
<dbReference type="SUPFAM" id="SSF55729">
    <property type="entry name" value="Acyl-CoA N-acyltransferases (Nat)"/>
    <property type="match status" value="1"/>
</dbReference>
<keyword evidence="2" id="KW-0012">Acyltransferase</keyword>
<reference evidence="4 6" key="1">
    <citation type="journal article" date="2017" name="Biosci Microbiota Food Health">
        <title>Genomic characterization reconfirms the taxonomic status of Lactobacillus parakefiri.</title>
        <authorList>
            <person name="Tanizawa Y."/>
            <person name="Kobayashi H."/>
            <person name="Kaminuma E."/>
            <person name="Sakamoto M."/>
            <person name="Ohkuma M."/>
            <person name="Nakamura Y."/>
            <person name="Arita M."/>
            <person name="Tohno M."/>
        </authorList>
    </citation>
    <scope>NUCLEOTIDE SEQUENCE [LARGE SCALE GENOMIC DNA]</scope>
    <source>
        <strain evidence="4 6">JCM 8573</strain>
    </source>
</reference>
<reference evidence="5 7" key="2">
    <citation type="journal article" date="2019" name="Appl. Microbiol. Biotechnol.">
        <title>Uncovering carbohydrate metabolism through a genotype-phenotype association study of 56 lactic acid bacteria genomes.</title>
        <authorList>
            <person name="Buron-Moles G."/>
            <person name="Chailyan A."/>
            <person name="Dolejs I."/>
            <person name="Forster J."/>
            <person name="Miks M.H."/>
        </authorList>
    </citation>
    <scope>NUCLEOTIDE SEQUENCE [LARGE SCALE GENOMIC DNA]</scope>
    <source>
        <strain evidence="5 7">DSM 10551</strain>
    </source>
</reference>
<comment type="caution">
    <text evidence="4">The sequence shown here is derived from an EMBL/GenBank/DDBJ whole genome shotgun (WGS) entry which is preliminary data.</text>
</comment>
<keyword evidence="7" id="KW-1185">Reference proteome</keyword>
<reference evidence="5" key="3">
    <citation type="submission" date="2019-02" db="EMBL/GenBank/DDBJ databases">
        <authorList>
            <person name="Buron G."/>
            <person name="Chaylann A."/>
            <person name="Dolejs I."/>
            <person name="Forster J."/>
            <person name="Miks M.H."/>
        </authorList>
    </citation>
    <scope>NUCLEOTIDE SEQUENCE</scope>
    <source>
        <strain evidence="5">DSM 10551</strain>
    </source>
</reference>
<protein>
    <submittedName>
        <fullName evidence="4">GNAT family acetyltransferase</fullName>
    </submittedName>
</protein>